<keyword evidence="2" id="KW-1133">Transmembrane helix</keyword>
<dbReference type="Proteomes" id="UP000199111">
    <property type="component" value="Unassembled WGS sequence"/>
</dbReference>
<keyword evidence="4" id="KW-1185">Reference proteome</keyword>
<feature type="region of interest" description="Disordered" evidence="1">
    <location>
        <begin position="71"/>
        <end position="100"/>
    </location>
</feature>
<keyword evidence="2" id="KW-0472">Membrane</keyword>
<evidence type="ECO:0000256" key="1">
    <source>
        <dbReference type="SAM" id="MobiDB-lite"/>
    </source>
</evidence>
<feature type="compositionally biased region" description="Basic residues" evidence="1">
    <location>
        <begin position="82"/>
        <end position="92"/>
    </location>
</feature>
<feature type="transmembrane region" description="Helical" evidence="2">
    <location>
        <begin position="21"/>
        <end position="46"/>
    </location>
</feature>
<name>A0A1I3K3M4_9ACTN</name>
<reference evidence="4" key="1">
    <citation type="submission" date="2016-10" db="EMBL/GenBank/DDBJ databases">
        <authorList>
            <person name="Varghese N."/>
            <person name="Submissions S."/>
        </authorList>
    </citation>
    <scope>NUCLEOTIDE SEQUENCE [LARGE SCALE GENOMIC DNA]</scope>
    <source>
        <strain evidence="4">CGMCC 4.2126</strain>
    </source>
</reference>
<dbReference type="GeneID" id="96304075"/>
<sequence length="100" mass="10558">MQALVLPLNLFPGWLGSLAGALPWSAMVIGSFAVNALDVLAIWVIFEHTGSLAGFGLAEVMFLYGSAGLSFAAPASSSPRRWSARSRRRPRGPGRTSGRA</sequence>
<dbReference type="EMBL" id="FOQY01000004">
    <property type="protein sequence ID" value="SFI66918.1"/>
    <property type="molecule type" value="Genomic_DNA"/>
</dbReference>
<proteinExistence type="predicted"/>
<keyword evidence="2" id="KW-0812">Transmembrane</keyword>
<dbReference type="RefSeq" id="WP_093886346.1">
    <property type="nucleotide sequence ID" value="NZ_FOQY01000004.1"/>
</dbReference>
<evidence type="ECO:0000256" key="2">
    <source>
        <dbReference type="SAM" id="Phobius"/>
    </source>
</evidence>
<evidence type="ECO:0000313" key="3">
    <source>
        <dbReference type="EMBL" id="SFI66918.1"/>
    </source>
</evidence>
<feature type="compositionally biased region" description="Low complexity" evidence="1">
    <location>
        <begin position="71"/>
        <end position="81"/>
    </location>
</feature>
<organism evidence="3 4">
    <name type="scientific">Streptosporangium canum</name>
    <dbReference type="NCBI Taxonomy" id="324952"/>
    <lineage>
        <taxon>Bacteria</taxon>
        <taxon>Bacillati</taxon>
        <taxon>Actinomycetota</taxon>
        <taxon>Actinomycetes</taxon>
        <taxon>Streptosporangiales</taxon>
        <taxon>Streptosporangiaceae</taxon>
        <taxon>Streptosporangium</taxon>
    </lineage>
</organism>
<gene>
    <name evidence="3" type="ORF">SAMN05216275_104223</name>
</gene>
<dbReference type="AlphaFoldDB" id="A0A1I3K3M4"/>
<accession>A0A1I3K3M4</accession>
<evidence type="ECO:0000313" key="4">
    <source>
        <dbReference type="Proteomes" id="UP000199111"/>
    </source>
</evidence>
<protein>
    <submittedName>
        <fullName evidence="3">Uncharacterized protein</fullName>
    </submittedName>
</protein>